<dbReference type="OrthoDB" id="1445730at2"/>
<name>A0A1H9WAT2_9SPHI</name>
<accession>A0A1H9WAT2</accession>
<evidence type="ECO:0008006" key="3">
    <source>
        <dbReference type="Google" id="ProtNLM"/>
    </source>
</evidence>
<dbReference type="Proteomes" id="UP000199572">
    <property type="component" value="Unassembled WGS sequence"/>
</dbReference>
<dbReference type="AlphaFoldDB" id="A0A1H9WAT2"/>
<organism evidence="1 2">
    <name type="scientific">Pedobacter rhizosphaerae</name>
    <dbReference type="NCBI Taxonomy" id="390241"/>
    <lineage>
        <taxon>Bacteria</taxon>
        <taxon>Pseudomonadati</taxon>
        <taxon>Bacteroidota</taxon>
        <taxon>Sphingobacteriia</taxon>
        <taxon>Sphingobacteriales</taxon>
        <taxon>Sphingobacteriaceae</taxon>
        <taxon>Pedobacter</taxon>
    </lineage>
</organism>
<evidence type="ECO:0000313" key="2">
    <source>
        <dbReference type="Proteomes" id="UP000199572"/>
    </source>
</evidence>
<dbReference type="EMBL" id="FOGG01000067">
    <property type="protein sequence ID" value="SES31052.1"/>
    <property type="molecule type" value="Genomic_DNA"/>
</dbReference>
<evidence type="ECO:0000313" key="1">
    <source>
        <dbReference type="EMBL" id="SES31052.1"/>
    </source>
</evidence>
<sequence length="98" mass="11311">MMAVELTTFKLNNCTLAQFIEANQEIDVFLRHQKGFLSRNMFELGGIIYDLLFWNSEAEGRAAMHKLMIDLSDSMVHDMIDQPTVSWNITTVKHFVNS</sequence>
<keyword evidence="2" id="KW-1185">Reference proteome</keyword>
<proteinExistence type="predicted"/>
<dbReference type="STRING" id="390241.SAMN04488023_1676"/>
<reference evidence="2" key="1">
    <citation type="submission" date="2016-10" db="EMBL/GenBank/DDBJ databases">
        <authorList>
            <person name="Varghese N."/>
            <person name="Submissions S."/>
        </authorList>
    </citation>
    <scope>NUCLEOTIDE SEQUENCE [LARGE SCALE GENOMIC DNA]</scope>
    <source>
        <strain evidence="2">DSM 18610</strain>
    </source>
</reference>
<dbReference type="RefSeq" id="WP_090890051.1">
    <property type="nucleotide sequence ID" value="NZ_FOGG01000067.1"/>
</dbReference>
<protein>
    <recommendedName>
        <fullName evidence="3">NIPSNAP protein</fullName>
    </recommendedName>
</protein>
<gene>
    <name evidence="1" type="ORF">SAMN04488023_1676</name>
</gene>